<reference evidence="1 2" key="1">
    <citation type="submission" date="2019-07" db="EMBL/GenBank/DDBJ databases">
        <authorList>
            <person name="Hibberd C M."/>
            <person name="Gehrig L. J."/>
            <person name="Chang H.-W."/>
            <person name="Venkatesh S."/>
        </authorList>
    </citation>
    <scope>NUCLEOTIDE SEQUENCE [LARGE SCALE GENOMIC DNA]</scope>
    <source>
        <strain evidence="1">Dorea_formicigenerans_SSTS_Bg7063</strain>
    </source>
</reference>
<dbReference type="RefSeq" id="WP_144124006.1">
    <property type="nucleotide sequence ID" value="NZ_CABHNI010000019.1"/>
</dbReference>
<gene>
    <name evidence="1" type="ORF">DFSSTS7063_01100</name>
</gene>
<sequence length="137" mass="16252">MTDQKMIAAIFNDFMSLYRGTSQIGIQEICKKYENHRMLMGLLANLDEAATIPVPQVMKECYGIYKQYREREMEEKDWEAVVEETRVLAEKWKSNKWCVRVLIELMGLLEHDDKERRRIAKEVEKEMEEAMQNDKAA</sequence>
<accession>A0A564T4U6</accession>
<dbReference type="Proteomes" id="UP000358366">
    <property type="component" value="Unassembled WGS sequence"/>
</dbReference>
<name>A0A564T4U6_9FIRM</name>
<organism evidence="1 2">
    <name type="scientific">Dorea formicigenerans</name>
    <dbReference type="NCBI Taxonomy" id="39486"/>
    <lineage>
        <taxon>Bacteria</taxon>
        <taxon>Bacillati</taxon>
        <taxon>Bacillota</taxon>
        <taxon>Clostridia</taxon>
        <taxon>Lachnospirales</taxon>
        <taxon>Lachnospiraceae</taxon>
        <taxon>Dorea</taxon>
    </lineage>
</organism>
<dbReference type="AlphaFoldDB" id="A0A564T4U6"/>
<evidence type="ECO:0000313" key="2">
    <source>
        <dbReference type="Proteomes" id="UP000358366"/>
    </source>
</evidence>
<dbReference type="EMBL" id="CABHNI010000019">
    <property type="protein sequence ID" value="VUX02455.1"/>
    <property type="molecule type" value="Genomic_DNA"/>
</dbReference>
<proteinExistence type="predicted"/>
<protein>
    <submittedName>
        <fullName evidence="1">Uncharacterized protein</fullName>
    </submittedName>
</protein>
<evidence type="ECO:0000313" key="1">
    <source>
        <dbReference type="EMBL" id="VUX02455.1"/>
    </source>
</evidence>